<protein>
    <submittedName>
        <fullName evidence="9">Salivary endonuclease</fullName>
    </submittedName>
</protein>
<keyword evidence="5" id="KW-0479">Metal-binding</keyword>
<dbReference type="InterPro" id="IPR044925">
    <property type="entry name" value="His-Me_finger_sf"/>
</dbReference>
<evidence type="ECO:0000256" key="5">
    <source>
        <dbReference type="PIRSR" id="PIRSR640255-2"/>
    </source>
</evidence>
<keyword evidence="7" id="KW-0732">Signal</keyword>
<dbReference type="InterPro" id="IPR040255">
    <property type="entry name" value="Non-specific_endonuclease"/>
</dbReference>
<dbReference type="Gene3D" id="3.40.570.10">
    <property type="entry name" value="Extracellular Endonuclease, subunit A"/>
    <property type="match status" value="1"/>
</dbReference>
<keyword evidence="3 9" id="KW-0378">Hydrolase</keyword>
<evidence type="ECO:0000313" key="9">
    <source>
        <dbReference type="EMBL" id="QHO60737.1"/>
    </source>
</evidence>
<proteinExistence type="evidence at transcript level"/>
<evidence type="ECO:0000256" key="6">
    <source>
        <dbReference type="SAM" id="MobiDB-lite"/>
    </source>
</evidence>
<feature type="domain" description="DNA/RNA non-specific endonuclease/pyrophosphatase/phosphodiesterase" evidence="8">
    <location>
        <begin position="67"/>
        <end position="435"/>
    </location>
</feature>
<dbReference type="Pfam" id="PF01223">
    <property type="entry name" value="Endonuclease_NS"/>
    <property type="match status" value="1"/>
</dbReference>
<evidence type="ECO:0000256" key="3">
    <source>
        <dbReference type="ARBA" id="ARBA00022759"/>
    </source>
</evidence>
<evidence type="ECO:0000256" key="4">
    <source>
        <dbReference type="PIRSR" id="PIRSR640255-1"/>
    </source>
</evidence>
<evidence type="ECO:0000256" key="1">
    <source>
        <dbReference type="ARBA" id="ARBA00010052"/>
    </source>
</evidence>
<dbReference type="GO" id="GO:0004521">
    <property type="term" value="F:RNA endonuclease activity"/>
    <property type="evidence" value="ECO:0007669"/>
    <property type="project" value="TreeGrafter"/>
</dbReference>
<name>A0A6B9VKF6_9DIPT</name>
<reference evidence="9" key="1">
    <citation type="submission" date="2019-10" db="EMBL/GenBank/DDBJ databases">
        <title>Sergentomyia schwetzi: salivary gland transcriptome, proteome and enzymatic activities in two lineages adapted to different blood sources.</title>
        <authorList>
            <person name="Polanska N."/>
            <person name="Ishemgulova A."/>
            <person name="Volfova V."/>
            <person name="Flegontov P."/>
            <person name="Votypka J."/>
            <person name="Yurchenko V."/>
            <person name="Volf P."/>
        </authorList>
    </citation>
    <scope>NUCLEOTIDE SEQUENCE</scope>
    <source>
        <tissue evidence="9">Salivary glands</tissue>
    </source>
</reference>
<evidence type="ECO:0000259" key="8">
    <source>
        <dbReference type="SMART" id="SM00892"/>
    </source>
</evidence>
<dbReference type="AlphaFoldDB" id="A0A6B9VKF6"/>
<dbReference type="GO" id="GO:0006309">
    <property type="term" value="P:apoptotic DNA fragmentation"/>
    <property type="evidence" value="ECO:0007669"/>
    <property type="project" value="TreeGrafter"/>
</dbReference>
<feature type="binding site" evidence="5">
    <location>
        <position position="183"/>
    </location>
    <ligand>
        <name>Mg(2+)</name>
        <dbReference type="ChEBI" id="CHEBI:18420"/>
        <note>catalytic</note>
    </ligand>
</feature>
<feature type="chain" id="PRO_5025417380" evidence="7">
    <location>
        <begin position="26"/>
        <end position="468"/>
    </location>
</feature>
<comment type="similarity">
    <text evidence="1">Belongs to the DNA/RNA non-specific endonuclease family.</text>
</comment>
<dbReference type="InterPro" id="IPR044929">
    <property type="entry name" value="DNA/RNA_non-sp_Endonuclease_sf"/>
</dbReference>
<dbReference type="GO" id="GO:0046872">
    <property type="term" value="F:metal ion binding"/>
    <property type="evidence" value="ECO:0007669"/>
    <property type="project" value="UniProtKB-KW"/>
</dbReference>
<organism evidence="9">
    <name type="scientific">Sergentomyia schwetzi</name>
    <dbReference type="NCBI Taxonomy" id="114605"/>
    <lineage>
        <taxon>Eukaryota</taxon>
        <taxon>Metazoa</taxon>
        <taxon>Ecdysozoa</taxon>
        <taxon>Arthropoda</taxon>
        <taxon>Hexapoda</taxon>
        <taxon>Insecta</taxon>
        <taxon>Pterygota</taxon>
        <taxon>Neoptera</taxon>
        <taxon>Endopterygota</taxon>
        <taxon>Diptera</taxon>
        <taxon>Nematocera</taxon>
        <taxon>Psychodoidea</taxon>
        <taxon>Psychodidae</taxon>
        <taxon>Sergentomyia</taxon>
        <taxon>Sergentomyia</taxon>
    </lineage>
</organism>
<evidence type="ECO:0000256" key="2">
    <source>
        <dbReference type="ARBA" id="ARBA00022722"/>
    </source>
</evidence>
<dbReference type="EMBL" id="MN605347">
    <property type="protein sequence ID" value="QHO60737.1"/>
    <property type="molecule type" value="mRNA"/>
</dbReference>
<dbReference type="PANTHER" id="PTHR13966">
    <property type="entry name" value="ENDONUCLEASE RELATED"/>
    <property type="match status" value="1"/>
</dbReference>
<feature type="compositionally biased region" description="Basic and acidic residues" evidence="6">
    <location>
        <begin position="272"/>
        <end position="303"/>
    </location>
</feature>
<dbReference type="SUPFAM" id="SSF54060">
    <property type="entry name" value="His-Me finger endonucleases"/>
    <property type="match status" value="2"/>
</dbReference>
<keyword evidence="2" id="KW-0540">Nuclease</keyword>
<dbReference type="GO" id="GO:0005634">
    <property type="term" value="C:nucleus"/>
    <property type="evidence" value="ECO:0007669"/>
    <property type="project" value="TreeGrafter"/>
</dbReference>
<accession>A0A6B9VKF6</accession>
<feature type="active site" description="Proton acceptor" evidence="4">
    <location>
        <position position="153"/>
    </location>
</feature>
<evidence type="ECO:0000256" key="7">
    <source>
        <dbReference type="SAM" id="SignalP"/>
    </source>
</evidence>
<dbReference type="InterPro" id="IPR001604">
    <property type="entry name" value="Endo_G_ENPP1-like_dom"/>
</dbReference>
<feature type="region of interest" description="Disordered" evidence="6">
    <location>
        <begin position="253"/>
        <end position="303"/>
    </location>
</feature>
<dbReference type="PANTHER" id="PTHR13966:SF17">
    <property type="entry name" value="ENDONUCLEASE-RELATED"/>
    <property type="match status" value="1"/>
</dbReference>
<keyword evidence="3 9" id="KW-0255">Endonuclease</keyword>
<feature type="signal peptide" evidence="7">
    <location>
        <begin position="1"/>
        <end position="25"/>
    </location>
</feature>
<dbReference type="GO" id="GO:0000014">
    <property type="term" value="F:single-stranded DNA endodeoxyribonuclease activity"/>
    <property type="evidence" value="ECO:0007669"/>
    <property type="project" value="TreeGrafter"/>
</dbReference>
<dbReference type="SMART" id="SM00892">
    <property type="entry name" value="Endonuclease_NS"/>
    <property type="match status" value="1"/>
</dbReference>
<dbReference type="GO" id="GO:0005743">
    <property type="term" value="C:mitochondrial inner membrane"/>
    <property type="evidence" value="ECO:0007669"/>
    <property type="project" value="TreeGrafter"/>
</dbReference>
<sequence length="468" mass="54971">MGRVSSKAFTMNFLVICAFVVTVFGLWCCEGSQEATQLIRRSLSIKLNPEISCGVNRKFYIVLNEKIDIAYVACFDEELKNSVFTIHHLDKSNIKDTGGYSKVFKAEDHLGHKDINSYYKQHTKKFMDHFHEKYDFCTYEYFAGPNNYLARGHLVPDADFNANVDKKATYNYINTAPQFQKVNEGDWLRVEDYVREIAEKFKFFLKNPRNLNVDKSEQERQKALVKYKISINTANKSDRQRLLTDYKLRSQNTHAQMAAHCETTRNRRRARSASDRKKENQSKSVKAHDKTRQRNKERDQENLKKMREIERKFILAQKRYFADMNPITVMTGVLGNTQIKEEDLYLADKKIPVPHLFWKVVIYHKDCNVNLIFLRTNYYYDKLGSICSNICENIGFLRSKDQAYAATDIEEENEDENAGADDPEDSTVCCYLNSFFYEDDNKFSKNMKPYRIQIRENLESVKNLWETK</sequence>
<dbReference type="GO" id="GO:0003676">
    <property type="term" value="F:nucleic acid binding"/>
    <property type="evidence" value="ECO:0007669"/>
    <property type="project" value="InterPro"/>
</dbReference>